<evidence type="ECO:0000256" key="9">
    <source>
        <dbReference type="ARBA" id="ARBA00023242"/>
    </source>
</evidence>
<evidence type="ECO:0000256" key="2">
    <source>
        <dbReference type="ARBA" id="ARBA00012513"/>
    </source>
</evidence>
<dbReference type="InterPro" id="IPR018936">
    <property type="entry name" value="PI3/4_kinase_CS"/>
</dbReference>
<gene>
    <name evidence="16" type="ORF">NTJ_04828</name>
</gene>
<dbReference type="PROSITE" id="PS50290">
    <property type="entry name" value="PI3_4_KINASE_3"/>
    <property type="match status" value="1"/>
</dbReference>
<sequence length="2841" mass="322818">MNYNASLTELCNGLEGSLKTPKQRKEILNQLHDYLESPGYRQQLNSNHGKSGAVQWSHIFNAVNKITFESAERHLCETEKKGKSYRDYTTYQDVVIKSSNALRDVSFAANGGKPLLPCRDVISCCLDAFEQPRFRGLLSEAYMEILAKSVLCKKEYWGEIDLETWIDLLKASQVLFEESTGKSKMTILSCINLICFHGSRLSGFIEELRKMLDFASKLLIDTISNQYSLQSNALQLCLTLCRQLKKEFRFTVGKFGEQIMPHLIGIYEASCGDVRNKKIILAELTSEIVSVHHPCGVIAKSAGSYAQDLATWSTSLNDLFRCLSEELDSRTGIARVDSDMEATISLLAEIYKQLSALETPTSPEYFEYSVDAGTSAKRRKVLKGVEYILDNIKTDNDDSWAWLWFFEKLLLKYPEAMKVHEFEMVFLYLVDALPSTTTPNKIRWMYRCTAALISSLKNFIDDLSFEKSFLSKELDKLMNTALSILSNSKKIGAKYLDQAHSLVRALLYSGICSPVAVQSVLKLYLDNVVPLNLLELQTLAIVCQVSNFSETSSFRLKLLQWLISGRDIDKVDVARDVARVCMILLCRTPNDAQNLIEPSAVQYNEIELYHLLCSLDEPPKSVDPRDDMSIDKLNHKSVIETLKNPFLQILEERCSDMEVMNDPLVVLSHTALVHSFHPIAWKTGCHWGQSWEDLYCRSCVSLVTVLESHLKSSKNDEPFAGLLETMAEFFKTVKPTPKLASKIRTSKIGKYLFQLLRHTYQRYKVSEGEDDQDVDCLQENDFERLLSQASGERALPLIIMDALKALAFMTYDGHETSDLESHLLNYCNTQIDLTTAHGFKMAMIVLENLLYKVTEEKLLSDDMLTLVYTLLKTWYKQHDEIIRLLNFMRDLVPLVFKTADEAKYGKFCQLVSKCGYLLMRKFSAPVLVAFTHVYGSILKMKFCVLRRDSEGFTWNEEFCKSIWAEPVPTPVFQKFDWLINFQDESTQMSLHLPLFLQNRFNEVRTVIAHYITFVYKYEPVCDEDAILQEVIFKEVVKSATEIFCVDGAEMETIDINEELLLRSCCALRYLAYIIATSPMYRQKALISFFELVAAKRISSELASKALNHLRKELNLSSLESFLNENMSYILYSWFKNRTPLERLPYSLLGCKTYEEFLTNHKTSIISLLLEENEHDKMLAISGRISIPLPEIIKDCFPMLMAAKLSKMSADGTPSAEATAMLSIMERELGSDNVKLLLGKDIDKVLIAVYQRLHDERHFTRLCGDLNGAKFPQSGHSSIKFSTVRNICRYLETEAQKPNIFEFLGQDHCYHLHSIFHSLKSSILEASTDETRYLCFHQFVTFCYSLAEILQLLDSFAGYLIRGVVHQLLNLADSNLGQHAVAFLVRFLSKCLPVFALYVDDLLSFLVPKMASVILKNKEKCEAISSAAGAVLKLLLINSADSLPSVEALDPLPQSISSCQFVDPEIENRELLKKRHQSLEQCIEQFLNAGSRAHDIAFREQGLRHLHHQLCSKGDELHKMYLQLKSLRNFSEQCASSVLHRLIISLVELATSKCPKVSELAAVCLGEIGPRDLTTLVLKPQPRYRPPALPKALVTMLLPLLVSNHVALSGAAANALQVLLKTKEGHEVSSNRHSEEDDNQKLNELELSYIAPFRKGSSRSKKPYSRETDSIKLGSSLKNWCPLDDEISHREWTTNLVVSILKCCHESSFFQCLIPIVKCDLSVAEGLLPFLAEMILEINDRCAPLLDEKISTFFERHYFMSQSNDPTPSSIYMNRATVQCMLSLVNFCRLSESPPNSGSSRLNLNYLHVATAANYCHAYFTAVMYAELWTDSTLINFEPEKGYSTMSPLDNLSKIDRSSAQVLQSLLWESYEKIGENDAVHGCGDVHISSAHGRIKFYLQMTDWDQVINECELLTDDVYNDYKMYALRMSGKYNMVADQPKGHDYECAWRLGNWTLEANEEDYSSLLYSGIMSVIKESCQDTRDLYVTKARNFVVENYLSHASLEVANSLYEPLSKLRTLREVETRLPQDQVLNDFSHFPQDVGRWEYLEPILSVKKILSPAELRSSICLESASLARKASAFLIAHRYLQGVDSKDENVQHQSVLEEAKLVWESGCSLRAKYLLKELLVKENVSAEVMSSALITYGSWLADSKTEQTNDIMKNHFEKAADLAINLGMKEKLAVADCVAHFADTEYERLQQYKKSEEYARKEKRLRKYKEKMNDLKSLSANVDAKYKLTVQGQYKADIAEFQVLNQSHVEYLNLAIEQYMTCLMIDDDEGNDLKVFRLVSLLLENQTNDSLMERVVSVVGNIPSYKFLLVLNQLIVRLTDESNNVNRLLESIIRKCCIEHPHHSLPSVLALSNAYLDDSFQEDSTGRTTTSRKTVGILEPRIKVVNQIIKKLERIDSVGGVLNHLSNLVQAYVGLANVPSPRKIGDYKMPTNSPLNKLKNLPIPCITANVPVKKDGVYENFPEIGQFEPKFSLVGGINSPKKIYCRCSDGIVYVQLVKGEDDLRQDAGMQQVFGIMNILLRNEETTCKRRLLIRTYKVVPTSQKSGVIEWVTNTQPLGEYLVSSSSHKGAHERFRPNDMTPYEARKLLAQAHTDKKPAEDKYKLYTSVCGKLKPVFRYFFTEKYPTPGVWFERRLAYTRSIATNSMIGYVLGIGDRHVANILIDLFTAEVIHIDFGVTFEFGRFLPTPELIPFRLTRDIVDGMGVSGTEGIFRRCCEETLSVLRKAKVPIMTTLEVFLYDPLATWEASVKKVAAKRNQRDHSDTVQINSDESDDNGRSVNSLAERAVQRLREKLEGREEGSSTSVEGQVSYLITSARNPQHLCTLFHGWQAYL</sequence>
<dbReference type="EMBL" id="AP028911">
    <property type="protein sequence ID" value="BES92020.1"/>
    <property type="molecule type" value="Genomic_DNA"/>
</dbReference>
<evidence type="ECO:0000256" key="7">
    <source>
        <dbReference type="ARBA" id="ARBA00022777"/>
    </source>
</evidence>
<dbReference type="PROSITE" id="PS51189">
    <property type="entry name" value="FAT"/>
    <property type="match status" value="1"/>
</dbReference>
<dbReference type="InterPro" id="IPR003152">
    <property type="entry name" value="FATC_dom"/>
</dbReference>
<dbReference type="SMART" id="SM00146">
    <property type="entry name" value="PI3Kc"/>
    <property type="match status" value="1"/>
</dbReference>
<dbReference type="PANTHER" id="PTHR37079:SF4">
    <property type="entry name" value="SERINE_THREONINE-PROTEIN KINASE ATM"/>
    <property type="match status" value="1"/>
</dbReference>
<dbReference type="InterPro" id="IPR036940">
    <property type="entry name" value="PI3/4_kinase_cat_sf"/>
</dbReference>
<feature type="domain" description="PI3K/PI4K catalytic" evidence="13">
    <location>
        <begin position="2475"/>
        <end position="2793"/>
    </location>
</feature>
<evidence type="ECO:0000256" key="3">
    <source>
        <dbReference type="ARBA" id="ARBA00022527"/>
    </source>
</evidence>
<dbReference type="PROSITE" id="PS51190">
    <property type="entry name" value="FATC"/>
    <property type="match status" value="1"/>
</dbReference>
<reference evidence="16 17" key="1">
    <citation type="submission" date="2023-09" db="EMBL/GenBank/DDBJ databases">
        <title>Nesidiocoris tenuis whole genome shotgun sequence.</title>
        <authorList>
            <person name="Shibata T."/>
            <person name="Shimoda M."/>
            <person name="Kobayashi T."/>
            <person name="Uehara T."/>
        </authorList>
    </citation>
    <scope>NUCLEOTIDE SEQUENCE [LARGE SCALE GENOMIC DNA]</scope>
    <source>
        <strain evidence="16 17">Japan</strain>
    </source>
</reference>
<keyword evidence="6" id="KW-0227">DNA damage</keyword>
<dbReference type="Gene3D" id="1.10.1070.11">
    <property type="entry name" value="Phosphatidylinositol 3-/4-kinase, catalytic domain"/>
    <property type="match status" value="1"/>
</dbReference>
<dbReference type="InterPro" id="IPR044107">
    <property type="entry name" value="PIKKc_ATM"/>
</dbReference>
<evidence type="ECO:0000256" key="5">
    <source>
        <dbReference type="ARBA" id="ARBA00022741"/>
    </source>
</evidence>
<dbReference type="SMART" id="SM01343">
    <property type="entry name" value="FATC"/>
    <property type="match status" value="1"/>
</dbReference>
<dbReference type="Proteomes" id="UP001307889">
    <property type="component" value="Chromosome 3"/>
</dbReference>
<evidence type="ECO:0000259" key="13">
    <source>
        <dbReference type="PROSITE" id="PS50290"/>
    </source>
</evidence>
<evidence type="ECO:0000256" key="1">
    <source>
        <dbReference type="ARBA" id="ARBA00004123"/>
    </source>
</evidence>
<dbReference type="Pfam" id="PF02260">
    <property type="entry name" value="FATC"/>
    <property type="match status" value="1"/>
</dbReference>
<dbReference type="PROSITE" id="PS00916">
    <property type="entry name" value="PI3_4_KINASE_2"/>
    <property type="match status" value="1"/>
</dbReference>
<feature type="domain" description="FAT" evidence="14">
    <location>
        <begin position="1807"/>
        <end position="2362"/>
    </location>
</feature>
<evidence type="ECO:0000313" key="16">
    <source>
        <dbReference type="EMBL" id="BES92020.1"/>
    </source>
</evidence>
<dbReference type="Pfam" id="PF23593">
    <property type="entry name" value="HEAT_ATR"/>
    <property type="match status" value="1"/>
</dbReference>
<accession>A0ABN7AID7</accession>
<keyword evidence="7" id="KW-0418">Kinase</keyword>
<keyword evidence="5" id="KW-0547">Nucleotide-binding</keyword>
<keyword evidence="9" id="KW-0539">Nucleus</keyword>
<evidence type="ECO:0000313" key="17">
    <source>
        <dbReference type="Proteomes" id="UP001307889"/>
    </source>
</evidence>
<keyword evidence="17" id="KW-1185">Reference proteome</keyword>
<feature type="coiled-coil region" evidence="11">
    <location>
        <begin position="2206"/>
        <end position="2233"/>
    </location>
</feature>
<dbReference type="InterPro" id="IPR038980">
    <property type="entry name" value="ATM_plant"/>
</dbReference>
<evidence type="ECO:0000256" key="4">
    <source>
        <dbReference type="ARBA" id="ARBA00022679"/>
    </source>
</evidence>
<dbReference type="SUPFAM" id="SSF56112">
    <property type="entry name" value="Protein kinase-like (PK-like)"/>
    <property type="match status" value="1"/>
</dbReference>
<dbReference type="PROSITE" id="PS00915">
    <property type="entry name" value="PI3_4_KINASE_1"/>
    <property type="match status" value="1"/>
</dbReference>
<keyword evidence="4" id="KW-0808">Transferase</keyword>
<proteinExistence type="predicted"/>
<comment type="catalytic activity">
    <reaction evidence="10">
        <text>L-threonyl-[protein] + ATP = O-phospho-L-threonyl-[protein] + ADP + H(+)</text>
        <dbReference type="Rhea" id="RHEA:46608"/>
        <dbReference type="Rhea" id="RHEA-COMP:11060"/>
        <dbReference type="Rhea" id="RHEA-COMP:11605"/>
        <dbReference type="ChEBI" id="CHEBI:15378"/>
        <dbReference type="ChEBI" id="CHEBI:30013"/>
        <dbReference type="ChEBI" id="CHEBI:30616"/>
        <dbReference type="ChEBI" id="CHEBI:61977"/>
        <dbReference type="ChEBI" id="CHEBI:456216"/>
        <dbReference type="EC" id="2.7.11.1"/>
    </reaction>
</comment>
<evidence type="ECO:0000256" key="11">
    <source>
        <dbReference type="SAM" id="Coils"/>
    </source>
</evidence>
<keyword evidence="11" id="KW-0175">Coiled coil</keyword>
<dbReference type="InterPro" id="IPR014009">
    <property type="entry name" value="PIK_FAT"/>
</dbReference>
<protein>
    <recommendedName>
        <fullName evidence="2">non-specific serine/threonine protein kinase</fullName>
        <ecNumber evidence="2">2.7.11.1</ecNumber>
    </recommendedName>
</protein>
<feature type="domain" description="FATC" evidence="15">
    <location>
        <begin position="2809"/>
        <end position="2841"/>
    </location>
</feature>
<dbReference type="Pfam" id="PF00454">
    <property type="entry name" value="PI3_PI4_kinase"/>
    <property type="match status" value="1"/>
</dbReference>
<feature type="region of interest" description="Disordered" evidence="12">
    <location>
        <begin position="2768"/>
        <end position="2789"/>
    </location>
</feature>
<comment type="subcellular location">
    <subcellularLocation>
        <location evidence="1">Nucleus</location>
    </subcellularLocation>
</comment>
<name>A0ABN7AID7_9HEMI</name>
<evidence type="ECO:0000256" key="6">
    <source>
        <dbReference type="ARBA" id="ARBA00022763"/>
    </source>
</evidence>
<dbReference type="Gene3D" id="3.30.1010.10">
    <property type="entry name" value="Phosphatidylinositol 3-kinase Catalytic Subunit, Chain A, domain 4"/>
    <property type="match status" value="1"/>
</dbReference>
<organism evidence="16 17">
    <name type="scientific">Nesidiocoris tenuis</name>
    <dbReference type="NCBI Taxonomy" id="355587"/>
    <lineage>
        <taxon>Eukaryota</taxon>
        <taxon>Metazoa</taxon>
        <taxon>Ecdysozoa</taxon>
        <taxon>Arthropoda</taxon>
        <taxon>Hexapoda</taxon>
        <taxon>Insecta</taxon>
        <taxon>Pterygota</taxon>
        <taxon>Neoptera</taxon>
        <taxon>Paraneoptera</taxon>
        <taxon>Hemiptera</taxon>
        <taxon>Heteroptera</taxon>
        <taxon>Panheteroptera</taxon>
        <taxon>Cimicomorpha</taxon>
        <taxon>Miridae</taxon>
        <taxon>Dicyphina</taxon>
        <taxon>Nesidiocoris</taxon>
    </lineage>
</organism>
<evidence type="ECO:0000256" key="12">
    <source>
        <dbReference type="SAM" id="MobiDB-lite"/>
    </source>
</evidence>
<evidence type="ECO:0000259" key="14">
    <source>
        <dbReference type="PROSITE" id="PS51189"/>
    </source>
</evidence>
<keyword evidence="8" id="KW-0067">ATP-binding</keyword>
<keyword evidence="3" id="KW-0723">Serine/threonine-protein kinase</keyword>
<dbReference type="EC" id="2.7.11.1" evidence="2"/>
<evidence type="ECO:0000259" key="15">
    <source>
        <dbReference type="PROSITE" id="PS51190"/>
    </source>
</evidence>
<evidence type="ECO:0000256" key="8">
    <source>
        <dbReference type="ARBA" id="ARBA00022840"/>
    </source>
</evidence>
<dbReference type="SUPFAM" id="SSF48371">
    <property type="entry name" value="ARM repeat"/>
    <property type="match status" value="2"/>
</dbReference>
<dbReference type="InterPro" id="IPR057564">
    <property type="entry name" value="HEAT_ATR"/>
</dbReference>
<dbReference type="InterPro" id="IPR011009">
    <property type="entry name" value="Kinase-like_dom_sf"/>
</dbReference>
<dbReference type="PANTHER" id="PTHR37079">
    <property type="entry name" value="SERINE/THREONINE-PROTEIN KINASE ATM"/>
    <property type="match status" value="1"/>
</dbReference>
<dbReference type="CDD" id="cd05171">
    <property type="entry name" value="PIKKc_ATM"/>
    <property type="match status" value="1"/>
</dbReference>
<dbReference type="InterPro" id="IPR016024">
    <property type="entry name" value="ARM-type_fold"/>
</dbReference>
<dbReference type="InterPro" id="IPR000403">
    <property type="entry name" value="PI3/4_kinase_cat_dom"/>
</dbReference>
<evidence type="ECO:0000256" key="10">
    <source>
        <dbReference type="ARBA" id="ARBA00047899"/>
    </source>
</evidence>